<gene>
    <name evidence="7" type="ORF">BCR38DRAFT_423243</name>
</gene>
<evidence type="ECO:0000259" key="6">
    <source>
        <dbReference type="PROSITE" id="PS50157"/>
    </source>
</evidence>
<feature type="domain" description="C2H2-type" evidence="6">
    <location>
        <begin position="959"/>
        <end position="986"/>
    </location>
</feature>
<dbReference type="InParanoid" id="A0A1Y2EC66"/>
<dbReference type="InterPro" id="IPR056884">
    <property type="entry name" value="NPHP3-like_N"/>
</dbReference>
<dbReference type="PROSITE" id="PS00028">
    <property type="entry name" value="ZINC_FINGER_C2H2_1"/>
    <property type="match status" value="2"/>
</dbReference>
<comment type="caution">
    <text evidence="7">The sequence shown here is derived from an EMBL/GenBank/DDBJ whole genome shotgun (WGS) entry which is preliminary data.</text>
</comment>
<dbReference type="GeneID" id="63775788"/>
<proteinExistence type="predicted"/>
<dbReference type="PANTHER" id="PTHR10039">
    <property type="entry name" value="AMELOGENIN"/>
    <property type="match status" value="1"/>
</dbReference>
<dbReference type="InterPro" id="IPR056125">
    <property type="entry name" value="DUF7708"/>
</dbReference>
<keyword evidence="8" id="KW-1185">Reference proteome</keyword>
<dbReference type="Pfam" id="PF24883">
    <property type="entry name" value="NPHP3_N"/>
    <property type="match status" value="1"/>
</dbReference>
<evidence type="ECO:0000256" key="3">
    <source>
        <dbReference type="ARBA" id="ARBA00022771"/>
    </source>
</evidence>
<organism evidence="7 8">
    <name type="scientific">Pseudomassariella vexata</name>
    <dbReference type="NCBI Taxonomy" id="1141098"/>
    <lineage>
        <taxon>Eukaryota</taxon>
        <taxon>Fungi</taxon>
        <taxon>Dikarya</taxon>
        <taxon>Ascomycota</taxon>
        <taxon>Pezizomycotina</taxon>
        <taxon>Sordariomycetes</taxon>
        <taxon>Xylariomycetidae</taxon>
        <taxon>Amphisphaeriales</taxon>
        <taxon>Pseudomassariaceae</taxon>
        <taxon>Pseudomassariella</taxon>
    </lineage>
</organism>
<dbReference type="PROSITE" id="PS50157">
    <property type="entry name" value="ZINC_FINGER_C2H2_2"/>
    <property type="match status" value="2"/>
</dbReference>
<dbReference type="Pfam" id="PF24809">
    <property type="entry name" value="DUF7708"/>
    <property type="match status" value="1"/>
</dbReference>
<dbReference type="InterPro" id="IPR036236">
    <property type="entry name" value="Znf_C2H2_sf"/>
</dbReference>
<evidence type="ECO:0000256" key="5">
    <source>
        <dbReference type="PROSITE-ProRule" id="PRU00042"/>
    </source>
</evidence>
<dbReference type="AlphaFoldDB" id="A0A1Y2EC66"/>
<name>A0A1Y2EC66_9PEZI</name>
<dbReference type="Proteomes" id="UP000193689">
    <property type="component" value="Unassembled WGS sequence"/>
</dbReference>
<dbReference type="Pfam" id="PF22939">
    <property type="entry name" value="WHD_GPIID"/>
    <property type="match status" value="1"/>
</dbReference>
<dbReference type="SMART" id="SM00355">
    <property type="entry name" value="ZnF_C2H2"/>
    <property type="match status" value="4"/>
</dbReference>
<sequence length="1012" mass="116692">MAPINTWREREPDEKMTESFNKSLIGFRKSCSASAVQEFEHATSFAVKRELLRIQRDQERLRAMMNLSRVKKFFQRMEEYSEILEAIVDVSKYMSFVWGAMKFLLHIAATNFTVDSFDSLLDSYERLGGKMPELKGRQALFSEFTGMRNCLAFLYDDVLEFHLGAYKCFTQFPERGQKKIIKAAWKDFELQIFSIENRLGAHKSLVELVARCLDYNISMGRISENDPLPEDDVSRISGKVFDYERERENSIQRGKEDESKRRAKQIEETLQWISPKGNITREIHDASSQVRKSFPNTCDWFTENDSFENWLKVETPTHSILWLRGNMVRKTTLASQIVDLCAERASDSSFQTIYFYCKGKDPEISSCLAIFQSLLWQQLQNIQLKKDGVEKYKQLIAYCHDRKVASGQQHLSRQELTKSLLDIFFELIDYQYVIIDGLDECEKTEIKQCLTALTAAVAQKDKVHPGSLRLLVSSRDIIEIKRPLETENTTAKVVNDHNEEAIKLYVMQRIEKFPDALGLDKDEATKTKISEKLTGKGKAGSTQGMFLFAKLVLDNLENSFDRDRLSKELDRAQFPKDIGEAYGRIIGHLKEQHAEQWDKIKDILGWLVCAKRPLQWHEIQAIVSVKEDSVEIEQCKFVKDVTEICGSLVHKRGTKIELIHHTAHDYVVNNHYVKVTEVEFSLATLCMQYLTLPCFGQHLSTAERTKFAKNGSYAFQDYAVSRWFHHIGKLVKLSVIHRSRNEAEDKDEGEGGEAQEELPTVLSGEKARKLAQVLDKFVFMYQDSIQEFPTPDETAQKECKGLENTIFYEHLILLWSHISKHERGNIDRRNEVSLAVMKDVLKKNREVLEDLSSKLHGDDAAKLQDYYGTNFFKCPRTLCAHFGEGFKEPKLREVHIQRHTRPFQCPVVDCQLGTIGFVSEKDTNKHVRNYHAAAGDGTGGDGQQSPFPHLNKSSNHARFTCDICGHKFTRKINLTGHTRSHFGERPYGCQTCGKKFTRVNDLRRHERLHLQM</sequence>
<keyword evidence="3 5" id="KW-0863">Zinc-finger</keyword>
<evidence type="ECO:0000256" key="1">
    <source>
        <dbReference type="ARBA" id="ARBA00022723"/>
    </source>
</evidence>
<dbReference type="RefSeq" id="XP_040718722.1">
    <property type="nucleotide sequence ID" value="XM_040859576.1"/>
</dbReference>
<dbReference type="Gene3D" id="3.40.50.300">
    <property type="entry name" value="P-loop containing nucleotide triphosphate hydrolases"/>
    <property type="match status" value="1"/>
</dbReference>
<keyword evidence="2" id="KW-0677">Repeat</keyword>
<evidence type="ECO:0000313" key="7">
    <source>
        <dbReference type="EMBL" id="ORY68435.1"/>
    </source>
</evidence>
<evidence type="ECO:0000313" key="8">
    <source>
        <dbReference type="Proteomes" id="UP000193689"/>
    </source>
</evidence>
<reference evidence="7 8" key="1">
    <citation type="submission" date="2016-07" db="EMBL/GenBank/DDBJ databases">
        <title>Pervasive Adenine N6-methylation of Active Genes in Fungi.</title>
        <authorList>
            <consortium name="DOE Joint Genome Institute"/>
            <person name="Mondo S.J."/>
            <person name="Dannebaum R.O."/>
            <person name="Kuo R.C."/>
            <person name="Labutti K."/>
            <person name="Haridas S."/>
            <person name="Kuo A."/>
            <person name="Salamov A."/>
            <person name="Ahrendt S.R."/>
            <person name="Lipzen A."/>
            <person name="Sullivan W."/>
            <person name="Andreopoulos W.B."/>
            <person name="Clum A."/>
            <person name="Lindquist E."/>
            <person name="Daum C."/>
            <person name="Ramamoorthy G.K."/>
            <person name="Gryganskyi A."/>
            <person name="Culley D."/>
            <person name="Magnuson J.K."/>
            <person name="James T.Y."/>
            <person name="O'Malley M.A."/>
            <person name="Stajich J.E."/>
            <person name="Spatafora J.W."/>
            <person name="Visel A."/>
            <person name="Grigoriev I.V."/>
        </authorList>
    </citation>
    <scope>NUCLEOTIDE SEQUENCE [LARGE SCALE GENOMIC DNA]</scope>
    <source>
        <strain evidence="7 8">CBS 129021</strain>
    </source>
</reference>
<evidence type="ECO:0000256" key="2">
    <source>
        <dbReference type="ARBA" id="ARBA00022737"/>
    </source>
</evidence>
<dbReference type="EMBL" id="MCFJ01000003">
    <property type="protein sequence ID" value="ORY68435.1"/>
    <property type="molecule type" value="Genomic_DNA"/>
</dbReference>
<evidence type="ECO:0000256" key="4">
    <source>
        <dbReference type="ARBA" id="ARBA00022833"/>
    </source>
</evidence>
<dbReference type="PANTHER" id="PTHR10039:SF14">
    <property type="entry name" value="NACHT DOMAIN-CONTAINING PROTEIN"/>
    <property type="match status" value="1"/>
</dbReference>
<dbReference type="OrthoDB" id="21416at2759"/>
<dbReference type="InterPro" id="IPR013087">
    <property type="entry name" value="Znf_C2H2_type"/>
</dbReference>
<protein>
    <recommendedName>
        <fullName evidence="6">C2H2-type domain-containing protein</fullName>
    </recommendedName>
</protein>
<keyword evidence="4" id="KW-0862">Zinc</keyword>
<dbReference type="SUPFAM" id="SSF57667">
    <property type="entry name" value="beta-beta-alpha zinc fingers"/>
    <property type="match status" value="1"/>
</dbReference>
<dbReference type="InterPro" id="IPR027417">
    <property type="entry name" value="P-loop_NTPase"/>
</dbReference>
<dbReference type="FunFam" id="3.30.160.60:FF:002343">
    <property type="entry name" value="Zinc finger protein 33A"/>
    <property type="match status" value="1"/>
</dbReference>
<dbReference type="Gene3D" id="3.30.160.60">
    <property type="entry name" value="Classic Zinc Finger"/>
    <property type="match status" value="2"/>
</dbReference>
<accession>A0A1Y2EC66</accession>
<dbReference type="GO" id="GO:0008270">
    <property type="term" value="F:zinc ion binding"/>
    <property type="evidence" value="ECO:0007669"/>
    <property type="project" value="UniProtKB-KW"/>
</dbReference>
<keyword evidence="1" id="KW-0479">Metal-binding</keyword>
<dbReference type="STRING" id="1141098.A0A1Y2EC66"/>
<dbReference type="InterPro" id="IPR054471">
    <property type="entry name" value="GPIID_WHD"/>
</dbReference>
<feature type="domain" description="C2H2-type" evidence="6">
    <location>
        <begin position="987"/>
        <end position="1012"/>
    </location>
</feature>